<dbReference type="InterPro" id="IPR036513">
    <property type="entry name" value="STAS_dom_sf"/>
</dbReference>
<dbReference type="SUPFAM" id="SSF52091">
    <property type="entry name" value="SpoIIaa-like"/>
    <property type="match status" value="1"/>
</dbReference>
<name>A0ABW4A1Y4_9ACTN</name>
<dbReference type="Pfam" id="PF01740">
    <property type="entry name" value="STAS"/>
    <property type="match status" value="1"/>
</dbReference>
<evidence type="ECO:0000259" key="1">
    <source>
        <dbReference type="Pfam" id="PF01740"/>
    </source>
</evidence>
<dbReference type="EMBL" id="JBHTMK010000005">
    <property type="protein sequence ID" value="MFD1364491.1"/>
    <property type="molecule type" value="Genomic_DNA"/>
</dbReference>
<dbReference type="Gene3D" id="3.30.750.24">
    <property type="entry name" value="STAS domain"/>
    <property type="match status" value="1"/>
</dbReference>
<dbReference type="InterPro" id="IPR002645">
    <property type="entry name" value="STAS_dom"/>
</dbReference>
<evidence type="ECO:0000313" key="2">
    <source>
        <dbReference type="EMBL" id="MFD1364491.1"/>
    </source>
</evidence>
<evidence type="ECO:0000313" key="3">
    <source>
        <dbReference type="Proteomes" id="UP001597183"/>
    </source>
</evidence>
<keyword evidence="3" id="KW-1185">Reference proteome</keyword>
<protein>
    <submittedName>
        <fullName evidence="2">STAS domain-containing protein</fullName>
    </submittedName>
</protein>
<feature type="domain" description="STAS" evidence="1">
    <location>
        <begin position="10"/>
        <end position="89"/>
    </location>
</feature>
<accession>A0ABW4A1Y4</accession>
<proteinExistence type="predicted"/>
<dbReference type="Proteomes" id="UP001597183">
    <property type="component" value="Unassembled WGS sequence"/>
</dbReference>
<comment type="caution">
    <text evidence="2">The sequence shown here is derived from an EMBL/GenBank/DDBJ whole genome shotgun (WGS) entry which is preliminary data.</text>
</comment>
<sequence>MLEITRLDDDAATVLRVVGLLGGSEVATLQAAIVEAVVGDHSDELVVDLAGVDRLGVCGHHVLVTGYIVAVEYGAAFRVINARGPVLCELRANHTFDMLADSRDLGALLLAVVRQPAQVWG</sequence>
<organism evidence="2 3">
    <name type="scientific">Actinoplanes sichuanensis</name>
    <dbReference type="NCBI Taxonomy" id="512349"/>
    <lineage>
        <taxon>Bacteria</taxon>
        <taxon>Bacillati</taxon>
        <taxon>Actinomycetota</taxon>
        <taxon>Actinomycetes</taxon>
        <taxon>Micromonosporales</taxon>
        <taxon>Micromonosporaceae</taxon>
        <taxon>Actinoplanes</taxon>
    </lineage>
</organism>
<dbReference type="RefSeq" id="WP_378078294.1">
    <property type="nucleotide sequence ID" value="NZ_JBHTMK010000005.1"/>
</dbReference>
<reference evidence="3" key="1">
    <citation type="journal article" date="2019" name="Int. J. Syst. Evol. Microbiol.">
        <title>The Global Catalogue of Microorganisms (GCM) 10K type strain sequencing project: providing services to taxonomists for standard genome sequencing and annotation.</title>
        <authorList>
            <consortium name="The Broad Institute Genomics Platform"/>
            <consortium name="The Broad Institute Genome Sequencing Center for Infectious Disease"/>
            <person name="Wu L."/>
            <person name="Ma J."/>
        </authorList>
    </citation>
    <scope>NUCLEOTIDE SEQUENCE [LARGE SCALE GENOMIC DNA]</scope>
    <source>
        <strain evidence="3">CCM 7526</strain>
    </source>
</reference>
<gene>
    <name evidence="2" type="ORF">ACFQ5G_03930</name>
</gene>